<accession>A0A0G4ES69</accession>
<keyword evidence="2" id="KW-1185">Reference proteome</keyword>
<reference evidence="1 2" key="1">
    <citation type="submission" date="2014-11" db="EMBL/GenBank/DDBJ databases">
        <authorList>
            <person name="Zhu J."/>
            <person name="Qi W."/>
            <person name="Song R."/>
        </authorList>
    </citation>
    <scope>NUCLEOTIDE SEQUENCE [LARGE SCALE GENOMIC DNA]</scope>
</reference>
<gene>
    <name evidence="1" type="ORF">Vbra_13090</name>
</gene>
<evidence type="ECO:0000313" key="2">
    <source>
        <dbReference type="Proteomes" id="UP000041254"/>
    </source>
</evidence>
<sequence length="94" mass="10250">MSVVLPQWSSRQLQRGIINALIDSGADMDACRRSDMPIIVPIRAGNLTAVETLLARQANVRTFLAMDLPYLGGAAPSATREYEAALMSVYRQLA</sequence>
<name>A0A0G4ES69_VITBC</name>
<organism evidence="1 2">
    <name type="scientific">Vitrella brassicaformis (strain CCMP3155)</name>
    <dbReference type="NCBI Taxonomy" id="1169540"/>
    <lineage>
        <taxon>Eukaryota</taxon>
        <taxon>Sar</taxon>
        <taxon>Alveolata</taxon>
        <taxon>Colpodellida</taxon>
        <taxon>Vitrellaceae</taxon>
        <taxon>Vitrella</taxon>
    </lineage>
</organism>
<dbReference type="InParanoid" id="A0A0G4ES69"/>
<dbReference type="AlphaFoldDB" id="A0A0G4ES69"/>
<dbReference type="Proteomes" id="UP000041254">
    <property type="component" value="Unassembled WGS sequence"/>
</dbReference>
<evidence type="ECO:0008006" key="3">
    <source>
        <dbReference type="Google" id="ProtNLM"/>
    </source>
</evidence>
<evidence type="ECO:0000313" key="1">
    <source>
        <dbReference type="EMBL" id="CEM01460.1"/>
    </source>
</evidence>
<dbReference type="InterPro" id="IPR036770">
    <property type="entry name" value="Ankyrin_rpt-contain_sf"/>
</dbReference>
<dbReference type="VEuPathDB" id="CryptoDB:Vbra_13090"/>
<protein>
    <recommendedName>
        <fullName evidence="3">Peptidase A2 domain-containing protein</fullName>
    </recommendedName>
</protein>
<dbReference type="SUPFAM" id="SSF48403">
    <property type="entry name" value="Ankyrin repeat"/>
    <property type="match status" value="1"/>
</dbReference>
<dbReference type="EMBL" id="CDMY01000305">
    <property type="protein sequence ID" value="CEM01460.1"/>
    <property type="molecule type" value="Genomic_DNA"/>
</dbReference>
<proteinExistence type="predicted"/>